<organism evidence="2 3">
    <name type="scientific">Oculimacula yallundae</name>
    <dbReference type="NCBI Taxonomy" id="86028"/>
    <lineage>
        <taxon>Eukaryota</taxon>
        <taxon>Fungi</taxon>
        <taxon>Dikarya</taxon>
        <taxon>Ascomycota</taxon>
        <taxon>Pezizomycotina</taxon>
        <taxon>Leotiomycetes</taxon>
        <taxon>Helotiales</taxon>
        <taxon>Ploettnerulaceae</taxon>
        <taxon>Oculimacula</taxon>
    </lineage>
</organism>
<sequence>MDQVYSNAVCTIVAAEGVDAHAGLVGIHRSPRYAPQHSESVKDLLLHSMGPTLEQSLHESTWWSRGWTYQEFFLSRRLIFFTPSRVFFSRASEHDSEDVVHEDRAAEHAFLSAGGPFQGSRSDISGDLRTRIPSRVFDLEEPVKTYKTLVRDYSVRNLSYDSDVLNGVQGILRLLTLCTKRSYYVAGLPEHRLDTALLWFPVGPLTRRGPSKSGHPYPSWSWAGWKGGVAYEEHDFISVMTQEVTEWVLETPEGQAIDLLVDQIPFSKLLNSKRPAAEADHLQKQRKDLFTLYESGTLQFTTQKAEFAVDLSSAAIRGYWPAHRGTKVFPILATNKGSPPPVAGSLLLSLQDAVALMNDSSLDRYRSGGQLLATFILITSTQKPWGFTSTGDDYLSIYDEGIYDFRGGSVWDLHVKRFGCNVLWVRQGVDGTYERVAVGQIHVDAWEANQQGNFSLRLA</sequence>
<evidence type="ECO:0000313" key="3">
    <source>
        <dbReference type="Proteomes" id="UP001595075"/>
    </source>
</evidence>
<dbReference type="PANTHER" id="PTHR33112">
    <property type="entry name" value="DOMAIN PROTEIN, PUTATIVE-RELATED"/>
    <property type="match status" value="1"/>
</dbReference>
<gene>
    <name evidence="2" type="ORF">VTL71DRAFT_6845</name>
</gene>
<dbReference type="Pfam" id="PF06985">
    <property type="entry name" value="HET"/>
    <property type="match status" value="1"/>
</dbReference>
<dbReference type="PANTHER" id="PTHR33112:SF16">
    <property type="entry name" value="HETEROKARYON INCOMPATIBILITY DOMAIN-CONTAINING PROTEIN"/>
    <property type="match status" value="1"/>
</dbReference>
<accession>A0ABR4BUZ3</accession>
<dbReference type="EMBL" id="JAZHXI010000018">
    <property type="protein sequence ID" value="KAL2061468.1"/>
    <property type="molecule type" value="Genomic_DNA"/>
</dbReference>
<protein>
    <recommendedName>
        <fullName evidence="1">Heterokaryon incompatibility domain-containing protein</fullName>
    </recommendedName>
</protein>
<proteinExistence type="predicted"/>
<evidence type="ECO:0000313" key="2">
    <source>
        <dbReference type="EMBL" id="KAL2061468.1"/>
    </source>
</evidence>
<feature type="domain" description="Heterokaryon incompatibility" evidence="1">
    <location>
        <begin position="1"/>
        <end position="71"/>
    </location>
</feature>
<dbReference type="InterPro" id="IPR010730">
    <property type="entry name" value="HET"/>
</dbReference>
<reference evidence="2 3" key="1">
    <citation type="journal article" date="2024" name="Commun. Biol.">
        <title>Comparative genomic analysis of thermophilic fungi reveals convergent evolutionary adaptations and gene losses.</title>
        <authorList>
            <person name="Steindorff A.S."/>
            <person name="Aguilar-Pontes M.V."/>
            <person name="Robinson A.J."/>
            <person name="Andreopoulos B."/>
            <person name="LaButti K."/>
            <person name="Kuo A."/>
            <person name="Mondo S."/>
            <person name="Riley R."/>
            <person name="Otillar R."/>
            <person name="Haridas S."/>
            <person name="Lipzen A."/>
            <person name="Grimwood J."/>
            <person name="Schmutz J."/>
            <person name="Clum A."/>
            <person name="Reid I.D."/>
            <person name="Moisan M.C."/>
            <person name="Butler G."/>
            <person name="Nguyen T.T.M."/>
            <person name="Dewar K."/>
            <person name="Conant G."/>
            <person name="Drula E."/>
            <person name="Henrissat B."/>
            <person name="Hansel C."/>
            <person name="Singer S."/>
            <person name="Hutchinson M.I."/>
            <person name="de Vries R.P."/>
            <person name="Natvig D.O."/>
            <person name="Powell A.J."/>
            <person name="Tsang A."/>
            <person name="Grigoriev I.V."/>
        </authorList>
    </citation>
    <scope>NUCLEOTIDE SEQUENCE [LARGE SCALE GENOMIC DNA]</scope>
    <source>
        <strain evidence="2 3">CBS 494.80</strain>
    </source>
</reference>
<keyword evidence="3" id="KW-1185">Reference proteome</keyword>
<name>A0ABR4BUZ3_9HELO</name>
<comment type="caution">
    <text evidence="2">The sequence shown here is derived from an EMBL/GenBank/DDBJ whole genome shotgun (WGS) entry which is preliminary data.</text>
</comment>
<dbReference type="Proteomes" id="UP001595075">
    <property type="component" value="Unassembled WGS sequence"/>
</dbReference>
<evidence type="ECO:0000259" key="1">
    <source>
        <dbReference type="Pfam" id="PF06985"/>
    </source>
</evidence>